<organism evidence="1">
    <name type="scientific">Flavobacterium sp. CFS9</name>
    <dbReference type="NCBI Taxonomy" id="3143118"/>
    <lineage>
        <taxon>Bacteria</taxon>
        <taxon>Pseudomonadati</taxon>
        <taxon>Bacteroidota</taxon>
        <taxon>Flavobacteriia</taxon>
        <taxon>Flavobacteriales</taxon>
        <taxon>Flavobacteriaceae</taxon>
        <taxon>Flavobacterium</taxon>
    </lineage>
</organism>
<name>A0AAT9GW41_9FLAO</name>
<evidence type="ECO:0000313" key="1">
    <source>
        <dbReference type="EMBL" id="BFM41654.1"/>
    </source>
</evidence>
<protein>
    <recommendedName>
        <fullName evidence="2">Agmatinase</fullName>
    </recommendedName>
</protein>
<sequence length="70" mass="8098">MDIKRIGVGSLKDPGIDHSIINPQPGYFTFDNKTITFDSLVDTFDFDIVLLPPVVKRDYSERDYLEIDYK</sequence>
<gene>
    <name evidence="1" type="ORF">CFS9_02950</name>
</gene>
<dbReference type="RefSeq" id="WP_369616909.1">
    <property type="nucleotide sequence ID" value="NZ_AP031573.1"/>
</dbReference>
<accession>A0AAT9GW41</accession>
<dbReference type="EMBL" id="AP031573">
    <property type="protein sequence ID" value="BFM41654.1"/>
    <property type="molecule type" value="Genomic_DNA"/>
</dbReference>
<reference evidence="1" key="1">
    <citation type="submission" date="2024-05" db="EMBL/GenBank/DDBJ databases">
        <title>Whole-Genome Sequence of CFS9, a Potential Fish Probiotic Isolated from the Body Surface of Silurus asotus.</title>
        <authorList>
            <person name="Kojima M."/>
            <person name="Tobioka K."/>
            <person name="Yokota K."/>
            <person name="Nakatani H."/>
            <person name="Hori K."/>
            <person name="Tamaru Y."/>
            <person name="Okazaki F."/>
        </authorList>
    </citation>
    <scope>NUCLEOTIDE SEQUENCE</scope>
    <source>
        <strain evidence="1">CFS9</strain>
    </source>
</reference>
<proteinExistence type="predicted"/>
<dbReference type="AlphaFoldDB" id="A0AAT9GW41"/>
<evidence type="ECO:0008006" key="2">
    <source>
        <dbReference type="Google" id="ProtNLM"/>
    </source>
</evidence>